<dbReference type="OrthoDB" id="189459at2759"/>
<reference evidence="3 5" key="1">
    <citation type="journal article" date="2012" name="Nature">
        <title>Algal genomes reveal evolutionary mosaicism and the fate of nucleomorphs.</title>
        <authorList>
            <consortium name="DOE Joint Genome Institute"/>
            <person name="Curtis B.A."/>
            <person name="Tanifuji G."/>
            <person name="Burki F."/>
            <person name="Gruber A."/>
            <person name="Irimia M."/>
            <person name="Maruyama S."/>
            <person name="Arias M.C."/>
            <person name="Ball S.G."/>
            <person name="Gile G.H."/>
            <person name="Hirakawa Y."/>
            <person name="Hopkins J.F."/>
            <person name="Kuo A."/>
            <person name="Rensing S.A."/>
            <person name="Schmutz J."/>
            <person name="Symeonidi A."/>
            <person name="Elias M."/>
            <person name="Eveleigh R.J."/>
            <person name="Herman E.K."/>
            <person name="Klute M.J."/>
            <person name="Nakayama T."/>
            <person name="Obornik M."/>
            <person name="Reyes-Prieto A."/>
            <person name="Armbrust E.V."/>
            <person name="Aves S.J."/>
            <person name="Beiko R.G."/>
            <person name="Coutinho P."/>
            <person name="Dacks J.B."/>
            <person name="Durnford D.G."/>
            <person name="Fast N.M."/>
            <person name="Green B.R."/>
            <person name="Grisdale C.J."/>
            <person name="Hempel F."/>
            <person name="Henrissat B."/>
            <person name="Hoppner M.P."/>
            <person name="Ishida K."/>
            <person name="Kim E."/>
            <person name="Koreny L."/>
            <person name="Kroth P.G."/>
            <person name="Liu Y."/>
            <person name="Malik S.B."/>
            <person name="Maier U.G."/>
            <person name="McRose D."/>
            <person name="Mock T."/>
            <person name="Neilson J.A."/>
            <person name="Onodera N.T."/>
            <person name="Poole A.M."/>
            <person name="Pritham E.J."/>
            <person name="Richards T.A."/>
            <person name="Rocap G."/>
            <person name="Roy S.W."/>
            <person name="Sarai C."/>
            <person name="Schaack S."/>
            <person name="Shirato S."/>
            <person name="Slamovits C.H."/>
            <person name="Spencer D.F."/>
            <person name="Suzuki S."/>
            <person name="Worden A.Z."/>
            <person name="Zauner S."/>
            <person name="Barry K."/>
            <person name="Bell C."/>
            <person name="Bharti A.K."/>
            <person name="Crow J.A."/>
            <person name="Grimwood J."/>
            <person name="Kramer R."/>
            <person name="Lindquist E."/>
            <person name="Lucas S."/>
            <person name="Salamov A."/>
            <person name="McFadden G.I."/>
            <person name="Lane C.E."/>
            <person name="Keeling P.J."/>
            <person name="Gray M.W."/>
            <person name="Grigoriev I.V."/>
            <person name="Archibald J.M."/>
        </authorList>
    </citation>
    <scope>NUCLEOTIDE SEQUENCE</scope>
    <source>
        <strain evidence="3 5">CCMP2712</strain>
    </source>
</reference>
<dbReference type="eggNOG" id="ENOG502QT9W">
    <property type="taxonomic scope" value="Eukaryota"/>
</dbReference>
<dbReference type="Pfam" id="PF20446">
    <property type="entry name" value="ABC_N"/>
    <property type="match status" value="1"/>
</dbReference>
<evidence type="ECO:0000259" key="2">
    <source>
        <dbReference type="Pfam" id="PF20446"/>
    </source>
</evidence>
<accession>L1J557</accession>
<organism evidence="3">
    <name type="scientific">Guillardia theta (strain CCMP2712)</name>
    <name type="common">Cryptophyte</name>
    <dbReference type="NCBI Taxonomy" id="905079"/>
    <lineage>
        <taxon>Eukaryota</taxon>
        <taxon>Cryptophyceae</taxon>
        <taxon>Pyrenomonadales</taxon>
        <taxon>Geminigeraceae</taxon>
        <taxon>Guillardia</taxon>
    </lineage>
</organism>
<dbReference type="AlphaFoldDB" id="L1J557"/>
<dbReference type="InterPro" id="IPR019195">
    <property type="entry name" value="ABC_ATPase_put"/>
</dbReference>
<dbReference type="PANTHER" id="PTHR38149:SF1">
    <property type="entry name" value="ATPASE"/>
    <property type="match status" value="1"/>
</dbReference>
<feature type="domain" description="ATPase of the ABC class N-terminal" evidence="2">
    <location>
        <begin position="37"/>
        <end position="203"/>
    </location>
</feature>
<name>L1J557_GUITC</name>
<feature type="region of interest" description="Disordered" evidence="1">
    <location>
        <begin position="1"/>
        <end position="35"/>
    </location>
</feature>
<dbReference type="PANTHER" id="PTHR38149">
    <property type="entry name" value="ATPASE"/>
    <property type="match status" value="1"/>
</dbReference>
<proteinExistence type="predicted"/>
<evidence type="ECO:0000313" key="3">
    <source>
        <dbReference type="EMBL" id="EKX43668.1"/>
    </source>
</evidence>
<reference evidence="4" key="3">
    <citation type="submission" date="2015-06" db="UniProtKB">
        <authorList>
            <consortium name="EnsemblProtists"/>
        </authorList>
    </citation>
    <scope>IDENTIFICATION</scope>
</reference>
<sequence>MYGGGRSREHGEEAGRDDRERNDYMQAEPSGGRSSRDLDALLRRLDGAGYKAYHDLKGSWSFDDVFTLTFDHIQSDSYAPPSRCHVRVAQSAAKFPAGLFDKEARRIGLCDFLARSFCAVVSEQGLNQAAASQGWSGPKGGDLQMECPGQKVLERTNVLISPDFVEARFTVALPAAGRSILGGKARSILIEALPRVIQRTLVYNAHDPAKVKQHVDCVEDTETLRGKLQEAGLV</sequence>
<dbReference type="OMA" id="NDEWKIF"/>
<dbReference type="EMBL" id="JH993009">
    <property type="protein sequence ID" value="EKX43668.1"/>
    <property type="molecule type" value="Genomic_DNA"/>
</dbReference>
<dbReference type="EnsemblProtists" id="EKX43668">
    <property type="protein sequence ID" value="EKX43668"/>
    <property type="gene ID" value="GUITHDRAFT_110466"/>
</dbReference>
<evidence type="ECO:0000256" key="1">
    <source>
        <dbReference type="SAM" id="MobiDB-lite"/>
    </source>
</evidence>
<keyword evidence="5" id="KW-1185">Reference proteome</keyword>
<dbReference type="InterPro" id="IPR046833">
    <property type="entry name" value="ABC_N"/>
</dbReference>
<dbReference type="Proteomes" id="UP000011087">
    <property type="component" value="Unassembled WGS sequence"/>
</dbReference>
<feature type="compositionally biased region" description="Basic and acidic residues" evidence="1">
    <location>
        <begin position="1"/>
        <end position="23"/>
    </location>
</feature>
<dbReference type="KEGG" id="gtt:GUITHDRAFT_110466"/>
<dbReference type="PaxDb" id="55529-EKX43668"/>
<gene>
    <name evidence="3" type="ORF">GUITHDRAFT_110466</name>
</gene>
<protein>
    <recommendedName>
        <fullName evidence="2">ATPase of the ABC class N-terminal domain-containing protein</fullName>
    </recommendedName>
</protein>
<reference evidence="5" key="2">
    <citation type="submission" date="2012-11" db="EMBL/GenBank/DDBJ databases">
        <authorList>
            <person name="Kuo A."/>
            <person name="Curtis B.A."/>
            <person name="Tanifuji G."/>
            <person name="Burki F."/>
            <person name="Gruber A."/>
            <person name="Irimia M."/>
            <person name="Maruyama S."/>
            <person name="Arias M.C."/>
            <person name="Ball S.G."/>
            <person name="Gile G.H."/>
            <person name="Hirakawa Y."/>
            <person name="Hopkins J.F."/>
            <person name="Rensing S.A."/>
            <person name="Schmutz J."/>
            <person name="Symeonidi A."/>
            <person name="Elias M."/>
            <person name="Eveleigh R.J."/>
            <person name="Herman E.K."/>
            <person name="Klute M.J."/>
            <person name="Nakayama T."/>
            <person name="Obornik M."/>
            <person name="Reyes-Prieto A."/>
            <person name="Armbrust E.V."/>
            <person name="Aves S.J."/>
            <person name="Beiko R.G."/>
            <person name="Coutinho P."/>
            <person name="Dacks J.B."/>
            <person name="Durnford D.G."/>
            <person name="Fast N.M."/>
            <person name="Green B.R."/>
            <person name="Grisdale C."/>
            <person name="Hempe F."/>
            <person name="Henrissat B."/>
            <person name="Hoppner M.P."/>
            <person name="Ishida K.-I."/>
            <person name="Kim E."/>
            <person name="Koreny L."/>
            <person name="Kroth P.G."/>
            <person name="Liu Y."/>
            <person name="Malik S.-B."/>
            <person name="Maier U.G."/>
            <person name="McRose D."/>
            <person name="Mock T."/>
            <person name="Neilson J.A."/>
            <person name="Onodera N.T."/>
            <person name="Poole A.M."/>
            <person name="Pritham E.J."/>
            <person name="Richards T.A."/>
            <person name="Rocap G."/>
            <person name="Roy S.W."/>
            <person name="Sarai C."/>
            <person name="Schaack S."/>
            <person name="Shirato S."/>
            <person name="Slamovits C.H."/>
            <person name="Spencer D.F."/>
            <person name="Suzuki S."/>
            <person name="Worden A.Z."/>
            <person name="Zauner S."/>
            <person name="Barry K."/>
            <person name="Bell C."/>
            <person name="Bharti A.K."/>
            <person name="Crow J.A."/>
            <person name="Grimwood J."/>
            <person name="Kramer R."/>
            <person name="Lindquist E."/>
            <person name="Lucas S."/>
            <person name="Salamov A."/>
            <person name="McFadden G.I."/>
            <person name="Lane C.E."/>
            <person name="Keeling P.J."/>
            <person name="Gray M.W."/>
            <person name="Grigoriev I.V."/>
            <person name="Archibald J.M."/>
        </authorList>
    </citation>
    <scope>NUCLEOTIDE SEQUENCE</scope>
    <source>
        <strain evidence="5">CCMP2712</strain>
    </source>
</reference>
<dbReference type="GeneID" id="17300269"/>
<dbReference type="RefSeq" id="XP_005830648.1">
    <property type="nucleotide sequence ID" value="XM_005830591.1"/>
</dbReference>
<evidence type="ECO:0000313" key="4">
    <source>
        <dbReference type="EnsemblProtists" id="EKX43668"/>
    </source>
</evidence>
<dbReference type="HOGENOM" id="CLU_1186931_0_0_1"/>
<evidence type="ECO:0000313" key="5">
    <source>
        <dbReference type="Proteomes" id="UP000011087"/>
    </source>
</evidence>